<proteinExistence type="predicted"/>
<dbReference type="RefSeq" id="WP_011075395.1">
    <property type="nucleotide sequence ID" value="NC_004369.1"/>
</dbReference>
<accession>Q8FQ04</accession>
<dbReference type="OrthoDB" id="4700192at2"/>
<dbReference type="HOGENOM" id="CLU_778051_0_0_11"/>
<dbReference type="EMBL" id="BA000035">
    <property type="protein sequence ID" value="BAC18141.1"/>
    <property type="molecule type" value="Genomic_DNA"/>
</dbReference>
<dbReference type="STRING" id="196164.gene:10741740"/>
<organism evidence="1 2">
    <name type="scientific">Corynebacterium efficiens (strain DSM 44549 / YS-314 / AJ 12310 / JCM 11189 / NBRC 100395)</name>
    <dbReference type="NCBI Taxonomy" id="196164"/>
    <lineage>
        <taxon>Bacteria</taxon>
        <taxon>Bacillati</taxon>
        <taxon>Actinomycetota</taxon>
        <taxon>Actinomycetes</taxon>
        <taxon>Mycobacteriales</taxon>
        <taxon>Corynebacteriaceae</taxon>
        <taxon>Corynebacterium</taxon>
    </lineage>
</organism>
<dbReference type="KEGG" id="cef:CE1331"/>
<reference evidence="1 2" key="1">
    <citation type="journal article" date="2003" name="Genome Res.">
        <title>Comparative complete genome sequence analysis of the amino acid replacements responsible for the thermostability of Corynebacterium efficiens.</title>
        <authorList>
            <person name="Nishio Y."/>
            <person name="Nakamura Y."/>
            <person name="Kawarabayasi Y."/>
            <person name="Usuda Y."/>
            <person name="Kimura E."/>
            <person name="Sugimoto S."/>
            <person name="Matsui K."/>
            <person name="Yamagishi A."/>
            <person name="Kikuchi H."/>
            <person name="Ikeo K."/>
            <person name="Gojobori T."/>
        </authorList>
    </citation>
    <scope>NUCLEOTIDE SEQUENCE [LARGE SCALE GENOMIC DNA]</scope>
    <source>
        <strain evidence="2">DSM 44549 / YS-314 / AJ 12310 / JCM 11189 / NBRC 100395</strain>
    </source>
</reference>
<name>Q8FQ04_COREF</name>
<dbReference type="eggNOG" id="ENOG5031JT7">
    <property type="taxonomic scope" value="Bacteria"/>
</dbReference>
<evidence type="ECO:0000313" key="2">
    <source>
        <dbReference type="Proteomes" id="UP000001409"/>
    </source>
</evidence>
<dbReference type="AlphaFoldDB" id="Q8FQ04"/>
<dbReference type="Proteomes" id="UP000001409">
    <property type="component" value="Chromosome"/>
</dbReference>
<protein>
    <submittedName>
        <fullName evidence="1">Uncharacterized protein</fullName>
    </submittedName>
</protein>
<evidence type="ECO:0000313" key="1">
    <source>
        <dbReference type="EMBL" id="BAC18141.1"/>
    </source>
</evidence>
<keyword evidence="2" id="KW-1185">Reference proteome</keyword>
<sequence length="338" mass="38185">MSIVDQLLAGPRGRQLLFNLLQNCGDQRRLARAVVDVMNRDATPAALVRLVAEIQQVSLPEKFSDGILTDCVKTSVESAVYWESPDEEERVFQYPEVRTALLPIAQVVAISPATTWWAQEFTPDDQVWVGRGRTWDALPEHPNQLGADPTRLEQWRKCAEEKELSPEHFSGRWWSVPTEGSVPTSRAHRGATGLWWEEDTFGYEFAEVIKVSVAPDARVFTIYGESSWARLCHDYPLDVTALKQYDWQAVTGLCRPWVMPDWSEVLRDFDVVHLTVAGYLGTAGRAIEIGKGAVSVVAGWAPGETYWLNNKAELGSTITRWEARRTPEYRTEWHQVGA</sequence>